<dbReference type="Pfam" id="PF00534">
    <property type="entry name" value="Glycos_transf_1"/>
    <property type="match status" value="1"/>
</dbReference>
<dbReference type="AlphaFoldDB" id="A0A3B1BZM2"/>
<feature type="domain" description="Glycosyl transferase family 1" evidence="1">
    <location>
        <begin position="167"/>
        <end position="336"/>
    </location>
</feature>
<dbReference type="Pfam" id="PF13439">
    <property type="entry name" value="Glyco_transf_4"/>
    <property type="match status" value="1"/>
</dbReference>
<dbReference type="EMBL" id="UOGE01000089">
    <property type="protein sequence ID" value="VAX23746.1"/>
    <property type="molecule type" value="Genomic_DNA"/>
</dbReference>
<dbReference type="InterPro" id="IPR001296">
    <property type="entry name" value="Glyco_trans_1"/>
</dbReference>
<feature type="domain" description="Glycosyltransferase subfamily 4-like N-terminal" evidence="2">
    <location>
        <begin position="3"/>
        <end position="158"/>
    </location>
</feature>
<gene>
    <name evidence="3" type="ORF">MNBD_NITROSPINAE02-1789</name>
</gene>
<evidence type="ECO:0000259" key="1">
    <source>
        <dbReference type="Pfam" id="PF00534"/>
    </source>
</evidence>
<evidence type="ECO:0008006" key="4">
    <source>
        <dbReference type="Google" id="ProtNLM"/>
    </source>
</evidence>
<proteinExistence type="predicted"/>
<sequence>MSLYRLVKNMDRSRFSNIVVSLTAGGPVRKLIENENVQVIDLGMKRGAINPEGILRLTKIIRTNQPDILQTWLYHADFLGLVATLFSGSASLVWNIRCARMDPEDYSKTLSIIIRFLARFSRRPVAVVVNSEAGKKEHEKMGYNPKRWELIHNGLDTETFKPDQSTRKAFRKELGISDKTILIGHTARFHPMKDHETFILVAAQIMVNHPSARFLMVGGGVDETNQELKNSIEEHGLADKMFLLGERSDMAIIASAFDIFVSSSAYGEGFSNSVGEAMACGVPCVVTDVGDSAMIVGKTGRVTPPRNPEALAEGCETIISMSDEERRELGKRARERIKDNFTIRRAIDKYETLYESVARAR</sequence>
<evidence type="ECO:0000259" key="2">
    <source>
        <dbReference type="Pfam" id="PF13439"/>
    </source>
</evidence>
<dbReference type="SUPFAM" id="SSF53756">
    <property type="entry name" value="UDP-Glycosyltransferase/glycogen phosphorylase"/>
    <property type="match status" value="1"/>
</dbReference>
<reference evidence="3" key="1">
    <citation type="submission" date="2018-06" db="EMBL/GenBank/DDBJ databases">
        <authorList>
            <person name="Zhirakovskaya E."/>
        </authorList>
    </citation>
    <scope>NUCLEOTIDE SEQUENCE</scope>
</reference>
<dbReference type="Gene3D" id="3.40.50.2000">
    <property type="entry name" value="Glycogen Phosphorylase B"/>
    <property type="match status" value="2"/>
</dbReference>
<organism evidence="3">
    <name type="scientific">hydrothermal vent metagenome</name>
    <dbReference type="NCBI Taxonomy" id="652676"/>
    <lineage>
        <taxon>unclassified sequences</taxon>
        <taxon>metagenomes</taxon>
        <taxon>ecological metagenomes</taxon>
    </lineage>
</organism>
<evidence type="ECO:0000313" key="3">
    <source>
        <dbReference type="EMBL" id="VAX23746.1"/>
    </source>
</evidence>
<accession>A0A3B1BZM2</accession>
<name>A0A3B1BZM2_9ZZZZ</name>
<dbReference type="InterPro" id="IPR028098">
    <property type="entry name" value="Glyco_trans_4-like_N"/>
</dbReference>
<dbReference type="PANTHER" id="PTHR12526">
    <property type="entry name" value="GLYCOSYLTRANSFERASE"/>
    <property type="match status" value="1"/>
</dbReference>
<protein>
    <recommendedName>
        <fullName evidence="4">Glycosyl transferase family 1 domain-containing protein</fullName>
    </recommendedName>
</protein>
<dbReference type="GO" id="GO:0016757">
    <property type="term" value="F:glycosyltransferase activity"/>
    <property type="evidence" value="ECO:0007669"/>
    <property type="project" value="InterPro"/>
</dbReference>